<evidence type="ECO:0000256" key="1">
    <source>
        <dbReference type="PROSITE-ProRule" id="PRU00176"/>
    </source>
</evidence>
<dbReference type="Gene3D" id="3.30.70.330">
    <property type="match status" value="1"/>
</dbReference>
<evidence type="ECO:0000313" key="4">
    <source>
        <dbReference type="EMBL" id="KAK0749569.1"/>
    </source>
</evidence>
<feature type="compositionally biased region" description="Basic and acidic residues" evidence="2">
    <location>
        <begin position="33"/>
        <end position="43"/>
    </location>
</feature>
<dbReference type="SUPFAM" id="SSF54928">
    <property type="entry name" value="RNA-binding domain, RBD"/>
    <property type="match status" value="1"/>
</dbReference>
<dbReference type="InterPro" id="IPR035979">
    <property type="entry name" value="RBD_domain_sf"/>
</dbReference>
<feature type="region of interest" description="Disordered" evidence="2">
    <location>
        <begin position="1"/>
        <end position="194"/>
    </location>
</feature>
<feature type="compositionally biased region" description="Basic residues" evidence="2">
    <location>
        <begin position="155"/>
        <end position="168"/>
    </location>
</feature>
<dbReference type="EMBL" id="JAUKUD010000003">
    <property type="protein sequence ID" value="KAK0749569.1"/>
    <property type="molecule type" value="Genomic_DNA"/>
</dbReference>
<dbReference type="SMART" id="SM00360">
    <property type="entry name" value="RRM"/>
    <property type="match status" value="1"/>
</dbReference>
<dbReference type="InterPro" id="IPR034228">
    <property type="entry name" value="Nop6_RRM"/>
</dbReference>
<dbReference type="Proteomes" id="UP001172155">
    <property type="component" value="Unassembled WGS sequence"/>
</dbReference>
<dbReference type="FunFam" id="3.30.70.330:FF:000376">
    <property type="entry name" value="Putative RNA binding protein"/>
    <property type="match status" value="1"/>
</dbReference>
<feature type="compositionally biased region" description="Basic and acidic residues" evidence="2">
    <location>
        <begin position="353"/>
        <end position="371"/>
    </location>
</feature>
<feature type="compositionally biased region" description="Basic and acidic residues" evidence="2">
    <location>
        <begin position="91"/>
        <end position="110"/>
    </location>
</feature>
<keyword evidence="5" id="KW-1185">Reference proteome</keyword>
<evidence type="ECO:0000313" key="5">
    <source>
        <dbReference type="Proteomes" id="UP001172155"/>
    </source>
</evidence>
<comment type="caution">
    <text evidence="4">The sequence shown here is derived from an EMBL/GenBank/DDBJ whole genome shotgun (WGS) entry which is preliminary data.</text>
</comment>
<dbReference type="AlphaFoldDB" id="A0AA40F1M2"/>
<accession>A0AA40F1M2</accession>
<feature type="compositionally biased region" description="Gly residues" evidence="2">
    <location>
        <begin position="398"/>
        <end position="412"/>
    </location>
</feature>
<feature type="region of interest" description="Disordered" evidence="2">
    <location>
        <begin position="301"/>
        <end position="412"/>
    </location>
</feature>
<reference evidence="4" key="1">
    <citation type="submission" date="2023-06" db="EMBL/GenBank/DDBJ databases">
        <title>Genome-scale phylogeny and comparative genomics of the fungal order Sordariales.</title>
        <authorList>
            <consortium name="Lawrence Berkeley National Laboratory"/>
            <person name="Hensen N."/>
            <person name="Bonometti L."/>
            <person name="Westerberg I."/>
            <person name="Brannstrom I.O."/>
            <person name="Guillou S."/>
            <person name="Cros-Aarteil S."/>
            <person name="Calhoun S."/>
            <person name="Haridas S."/>
            <person name="Kuo A."/>
            <person name="Mondo S."/>
            <person name="Pangilinan J."/>
            <person name="Riley R."/>
            <person name="LaButti K."/>
            <person name="Andreopoulos B."/>
            <person name="Lipzen A."/>
            <person name="Chen C."/>
            <person name="Yanf M."/>
            <person name="Daum C."/>
            <person name="Ng V."/>
            <person name="Clum A."/>
            <person name="Steindorff A."/>
            <person name="Ohm R."/>
            <person name="Martin F."/>
            <person name="Silar P."/>
            <person name="Natvig D."/>
            <person name="Lalanne C."/>
            <person name="Gautier V."/>
            <person name="Ament-velasquez S.L."/>
            <person name="Kruys A."/>
            <person name="Hutchinson M.I."/>
            <person name="Powell A.J."/>
            <person name="Barry K."/>
            <person name="Miller A.N."/>
            <person name="Grigoriev I.V."/>
            <person name="Debuchy R."/>
            <person name="Gladieux P."/>
            <person name="Thoren M.H."/>
            <person name="Johannesson H."/>
        </authorList>
    </citation>
    <scope>NUCLEOTIDE SEQUENCE</scope>
    <source>
        <strain evidence="4">SMH3187-1</strain>
    </source>
</reference>
<dbReference type="PROSITE" id="PS50102">
    <property type="entry name" value="RRM"/>
    <property type="match status" value="1"/>
</dbReference>
<evidence type="ECO:0000259" key="3">
    <source>
        <dbReference type="PROSITE" id="PS50102"/>
    </source>
</evidence>
<name>A0AA40F1M2_9PEZI</name>
<dbReference type="InterPro" id="IPR012677">
    <property type="entry name" value="Nucleotide-bd_a/b_plait_sf"/>
</dbReference>
<gene>
    <name evidence="4" type="ORF">B0T18DRAFT_427665</name>
</gene>
<feature type="compositionally biased region" description="Basic and acidic residues" evidence="2">
    <location>
        <begin position="301"/>
        <end position="329"/>
    </location>
</feature>
<organism evidence="4 5">
    <name type="scientific">Schizothecium vesticola</name>
    <dbReference type="NCBI Taxonomy" id="314040"/>
    <lineage>
        <taxon>Eukaryota</taxon>
        <taxon>Fungi</taxon>
        <taxon>Dikarya</taxon>
        <taxon>Ascomycota</taxon>
        <taxon>Pezizomycotina</taxon>
        <taxon>Sordariomycetes</taxon>
        <taxon>Sordariomycetidae</taxon>
        <taxon>Sordariales</taxon>
        <taxon>Schizotheciaceae</taxon>
        <taxon>Schizothecium</taxon>
    </lineage>
</organism>
<dbReference type="GO" id="GO:0003723">
    <property type="term" value="F:RNA binding"/>
    <property type="evidence" value="ECO:0007669"/>
    <property type="project" value="UniProtKB-UniRule"/>
</dbReference>
<keyword evidence="1" id="KW-0694">RNA-binding</keyword>
<proteinExistence type="predicted"/>
<protein>
    <recommendedName>
        <fullName evidence="3">RRM domain-containing protein</fullName>
    </recommendedName>
</protein>
<dbReference type="CDD" id="cd12400">
    <property type="entry name" value="RRM_Nop6"/>
    <property type="match status" value="1"/>
</dbReference>
<feature type="compositionally biased region" description="Basic and acidic residues" evidence="2">
    <location>
        <begin position="63"/>
        <end position="82"/>
    </location>
</feature>
<evidence type="ECO:0000256" key="2">
    <source>
        <dbReference type="SAM" id="MobiDB-lite"/>
    </source>
</evidence>
<feature type="domain" description="RRM" evidence="3">
    <location>
        <begin position="203"/>
        <end position="286"/>
    </location>
</feature>
<dbReference type="InterPro" id="IPR000504">
    <property type="entry name" value="RRM_dom"/>
</dbReference>
<dbReference type="Pfam" id="PF00076">
    <property type="entry name" value="RRM_1"/>
    <property type="match status" value="1"/>
</dbReference>
<sequence length="412" mass="44828">MGKSTSSSSKKRSRAPEEDVVDSGDSTAAVKKSKIDATGKAEVTKNGAVSESLAKKEKKEKKEKKDKEGKKGKKSKDVKVDAPEEVEEEVEEKKAKKEKKSKEDKEDKKAKKDKKSKKDKSKDADEDVERTNGHSTPAAPETNGHAAAVTETPSKKSKKDKKEKKSKRSKTDSNGTTENGDEEPAADEKEAEATADGARATRFICFIGNLPYSATVESITAHFATVHPTSVRMLTERENPAKSKGIAFVEFGRFDHMKTCLEKFHHTEFDDGISPARKINVELTAGGGGKTDKRTEKIAAKNKKLNEERAQRMAKEENAKLEKAAKKPAADAAPQADDPAEVGWIHPSRLGRVPHEDQTQEQRDEDLRNATDEQPWDNGPGKKFGGAGRGRGGRGGRGRGGGRGGGGRGKKW</sequence>